<evidence type="ECO:0000256" key="2">
    <source>
        <dbReference type="ARBA" id="ARBA00023002"/>
    </source>
</evidence>
<dbReference type="Pfam" id="PF00890">
    <property type="entry name" value="FAD_binding_2"/>
    <property type="match status" value="1"/>
</dbReference>
<dbReference type="InterPro" id="IPR030664">
    <property type="entry name" value="SdhA/FrdA/AprA"/>
</dbReference>
<dbReference type="GO" id="GO:0000104">
    <property type="term" value="F:succinate dehydrogenase activity"/>
    <property type="evidence" value="ECO:0007669"/>
    <property type="project" value="TreeGrafter"/>
</dbReference>
<dbReference type="PANTHER" id="PTHR11632">
    <property type="entry name" value="SUCCINATE DEHYDROGENASE 2 FLAVOPROTEIN SUBUNIT"/>
    <property type="match status" value="1"/>
</dbReference>
<dbReference type="EMBL" id="SRYE01000004">
    <property type="protein sequence ID" value="TGY61660.1"/>
    <property type="molecule type" value="Genomic_DNA"/>
</dbReference>
<name>A0A4V3RR17_9ACTN</name>
<dbReference type="SUPFAM" id="SSF51905">
    <property type="entry name" value="FAD/NAD(P)-binding domain"/>
    <property type="match status" value="1"/>
</dbReference>
<protein>
    <submittedName>
        <fullName evidence="4">FAD-binding protein</fullName>
    </submittedName>
</protein>
<dbReference type="Gene3D" id="3.50.50.60">
    <property type="entry name" value="FAD/NAD(P)-binding domain"/>
    <property type="match status" value="2"/>
</dbReference>
<reference evidence="4 5" key="1">
    <citation type="submission" date="2019-04" db="EMBL/GenBank/DDBJ databases">
        <title>Microbes associate with the intestines of laboratory mice.</title>
        <authorList>
            <person name="Navarre W."/>
            <person name="Wong E."/>
            <person name="Huang K."/>
            <person name="Tropini C."/>
            <person name="Ng K."/>
            <person name="Yu B."/>
        </authorList>
    </citation>
    <scope>NUCLEOTIDE SEQUENCE [LARGE SCALE GENOMIC DNA]</scope>
    <source>
        <strain evidence="4 5">NM07_P-09</strain>
    </source>
</reference>
<keyword evidence="5" id="KW-1185">Reference proteome</keyword>
<dbReference type="PANTHER" id="PTHR11632:SF51">
    <property type="entry name" value="SUCCINATE DEHYDROGENASE [UBIQUINONE] FLAVOPROTEIN SUBUNIT, MITOCHONDRIAL"/>
    <property type="match status" value="1"/>
</dbReference>
<dbReference type="AlphaFoldDB" id="A0A4V3RR17"/>
<dbReference type="GO" id="GO:0009061">
    <property type="term" value="P:anaerobic respiration"/>
    <property type="evidence" value="ECO:0007669"/>
    <property type="project" value="TreeGrafter"/>
</dbReference>
<sequence length="483" mass="50934">MKLLRCDVCVVGSGIAGISAALAAREAGACVVLVSLGTLGSGASFSGTTWGLGMVGPLSDSTEDKEAFVQGILAPAGDVATSGMAEVLANRFYESLTTFERWGAVLEPAEKGQETHRSYVPCFDTETRGWFGFHAGPSHDPLVSTVLRSGVECFSAAQALSLLKDPDTGALSGLVASCEGELMAVVCPCVVLATGGMAALRKPTLSSGQCRGVGASMAADAGAQVANLEFEQLMVGIKTSGAPAVFNEKLWRYTRLEKDGKDVFRLAGIDEQEAKAALEAHSWHGPYTSQRPSRKVEEAIWAVGGSCDAIIKRPEGELPSFIATYMDWLQEAHGLGFGDKLPVAVYHQASNGGIVIDPKTCQTQVEGLYAAGECAPLFAIDRLGGIASSQAMVFGQLAGIEGAAYAKRRPLAPEVLTDQLQLVSCPDEQAATPKDLKSLDAPQLKCKFEQWRAYHQAHGEALLKACIQRRIVSGKEPGPTLCP</sequence>
<dbReference type="GO" id="GO:0009055">
    <property type="term" value="F:electron transfer activity"/>
    <property type="evidence" value="ECO:0007669"/>
    <property type="project" value="TreeGrafter"/>
</dbReference>
<dbReference type="PRINTS" id="PR00411">
    <property type="entry name" value="PNDRDTASEI"/>
</dbReference>
<keyword evidence="1" id="KW-0285">Flavoprotein</keyword>
<comment type="caution">
    <text evidence="4">The sequence shown here is derived from an EMBL/GenBank/DDBJ whole genome shotgun (WGS) entry which is preliminary data.</text>
</comment>
<evidence type="ECO:0000259" key="3">
    <source>
        <dbReference type="Pfam" id="PF00890"/>
    </source>
</evidence>
<evidence type="ECO:0000313" key="5">
    <source>
        <dbReference type="Proteomes" id="UP000310263"/>
    </source>
</evidence>
<evidence type="ECO:0000313" key="4">
    <source>
        <dbReference type="EMBL" id="TGY61660.1"/>
    </source>
</evidence>
<dbReference type="InterPro" id="IPR003953">
    <property type="entry name" value="FAD-dep_OxRdtase_2_FAD-bd"/>
</dbReference>
<gene>
    <name evidence="4" type="ORF">E5334_06535</name>
</gene>
<organism evidence="4 5">
    <name type="scientific">Muricaecibacterium torontonense</name>
    <dbReference type="NCBI Taxonomy" id="3032871"/>
    <lineage>
        <taxon>Bacteria</taxon>
        <taxon>Bacillati</taxon>
        <taxon>Actinomycetota</taxon>
        <taxon>Coriobacteriia</taxon>
        <taxon>Coriobacteriales</taxon>
        <taxon>Atopobiaceae</taxon>
        <taxon>Muricaecibacterium</taxon>
    </lineage>
</organism>
<dbReference type="GO" id="GO:0005886">
    <property type="term" value="C:plasma membrane"/>
    <property type="evidence" value="ECO:0007669"/>
    <property type="project" value="TreeGrafter"/>
</dbReference>
<accession>A0A4V3RR17</accession>
<dbReference type="Proteomes" id="UP000310263">
    <property type="component" value="Unassembled WGS sequence"/>
</dbReference>
<dbReference type="InterPro" id="IPR036188">
    <property type="entry name" value="FAD/NAD-bd_sf"/>
</dbReference>
<dbReference type="PRINTS" id="PR00368">
    <property type="entry name" value="FADPNR"/>
</dbReference>
<dbReference type="GO" id="GO:0050660">
    <property type="term" value="F:flavin adenine dinucleotide binding"/>
    <property type="evidence" value="ECO:0007669"/>
    <property type="project" value="TreeGrafter"/>
</dbReference>
<dbReference type="OrthoDB" id="9806724at2"/>
<feature type="domain" description="FAD-dependent oxidoreductase 2 FAD-binding" evidence="3">
    <location>
        <begin position="7"/>
        <end position="234"/>
    </location>
</feature>
<evidence type="ECO:0000256" key="1">
    <source>
        <dbReference type="ARBA" id="ARBA00022630"/>
    </source>
</evidence>
<keyword evidence="2" id="KW-0560">Oxidoreductase</keyword>
<proteinExistence type="predicted"/>
<dbReference type="RefSeq" id="WP_136012793.1">
    <property type="nucleotide sequence ID" value="NZ_SRYE01000004.1"/>
</dbReference>